<gene>
    <name evidence="1" type="ORF">MiTs_01362</name>
</gene>
<dbReference type="EMBL" id="BHVQ01000011">
    <property type="protein sequence ID" value="GCA79372.1"/>
    <property type="molecule type" value="Genomic_DNA"/>
</dbReference>
<organism evidence="1 2">
    <name type="scientific">Microcystis aeruginosa NIES-2521</name>
    <dbReference type="NCBI Taxonomy" id="2303983"/>
    <lineage>
        <taxon>Bacteria</taxon>
        <taxon>Bacillati</taxon>
        <taxon>Cyanobacteriota</taxon>
        <taxon>Cyanophyceae</taxon>
        <taxon>Oscillatoriophycideae</taxon>
        <taxon>Chroococcales</taxon>
        <taxon>Microcystaceae</taxon>
        <taxon>Microcystis</taxon>
    </lineage>
</organism>
<comment type="caution">
    <text evidence="1">The sequence shown here is derived from an EMBL/GenBank/DDBJ whole genome shotgun (WGS) entry which is preliminary data.</text>
</comment>
<name>A0A5A5S1T1_MICAE</name>
<dbReference type="AlphaFoldDB" id="A0A5A5S1T1"/>
<evidence type="ECO:0000313" key="1">
    <source>
        <dbReference type="EMBL" id="GCA79372.1"/>
    </source>
</evidence>
<reference evidence="1 2" key="1">
    <citation type="submission" date="2018-09" db="EMBL/GenBank/DDBJ databases">
        <title>Evolutionary history of phycoerythrin pigmentation in the water bloom-forming cyanobacterium Microcystis aeruginosa.</title>
        <authorList>
            <person name="Tanabe Y."/>
            <person name="Tanabe Y."/>
            <person name="Yamaguchi H."/>
        </authorList>
    </citation>
    <scope>NUCLEOTIDE SEQUENCE [LARGE SCALE GENOMIC DNA]</scope>
    <source>
        <strain evidence="1 2">NIES-2521</strain>
    </source>
</reference>
<evidence type="ECO:0000313" key="2">
    <source>
        <dbReference type="Proteomes" id="UP000324689"/>
    </source>
</evidence>
<dbReference type="Proteomes" id="UP000324689">
    <property type="component" value="Unassembled WGS sequence"/>
</dbReference>
<protein>
    <submittedName>
        <fullName evidence="1">Uncharacterized protein</fullName>
    </submittedName>
</protein>
<accession>A0A5A5S1T1</accession>
<proteinExistence type="predicted"/>
<sequence>MASIFISLLLNWEKTLISSWLKRHNFVEISSTDKRQITLFMHKYILL</sequence>